<dbReference type="Proteomes" id="UP000028990">
    <property type="component" value="Unassembled WGS sequence"/>
</dbReference>
<sequence length="862" mass="97200">MDVKLVSTKVYFCAGFGPCCGSALGAVPLRDVEKTVAETSCKYKIDEKCVLQHSLLSPGFESVQIRKDEVLGAAVGCEGTLGMVSFMRDQEQKEHHDRNLMEMSGQGAGISLGSTQSSVVRPRTPTIPCRLIVHHQWQGYPFAFPDQGLEESQLRKGGVLAEVIACEELLAQSLPSIHKLRQVFQCPAKKFNSGNKTIFVVDIQASTLVYVAMKKTFLVEVVDVQVCPIVDITCFLVLNFLSEVRKETLVNPVSPCFVTNCPLKDQASDQVWYKNTNVEGSMCLWIAFSMSSDTLMEQPSEKEEQESCQVTSWLPSREDRDAEKTMAGNSCNIRFPSREYQDDKKSIEWSFMQMNREGSRAHGEPREALPLKITWIQVGAGVILHQYRIGVLEESGGMLRMLCREALEVVRYVTAKAQQILPNHSGSACGTASTGEFSGVHWEMFVSEDGTVSLAIIPVRKEAMKKELRQCSNRETALFDAEHQVRDPEVTMSPVTLVIAFSMARFQALCFLCHTLEPGVQVREIEFRDRDSFPGNHPSIQGFQKRVVGCQECYVEKHLQLSGFKGFRRVQLMITTCELFVMSYSEGTFEEVPWSPISLLFDMVDNKGKTRDLPEWLMDIWYISYCSQYENDSGIFKGPCWRSSLERCAIFSYGRTTSLHMKIANVPLDTLVFSLLFDVCDSKGIMKNSSQYQPAPLKRDEGCQVGYGQNLLQMSGKYTSDGENFFFGGIENDQENPKVDIAWFYGPDIPRYVNRSLCLTWYCCGLCPGILQRAQLVIRFYEILPTFSCGTISSFHMNIAKGPLGTFGFSLLFDMCDNEASTDFLSKEEDFSYRDLSLENHTYQDREESELHKETVMSLVIT</sequence>
<evidence type="ECO:0000313" key="2">
    <source>
        <dbReference type="Proteomes" id="UP000028990"/>
    </source>
</evidence>
<dbReference type="EMBL" id="KN124730">
    <property type="protein sequence ID" value="KFO20471.1"/>
    <property type="molecule type" value="Genomic_DNA"/>
</dbReference>
<protein>
    <submittedName>
        <fullName evidence="1">Uncharacterized protein</fullName>
    </submittedName>
</protein>
<name>A0A091DCB8_FUKDA</name>
<organism evidence="1 2">
    <name type="scientific">Fukomys damarensis</name>
    <name type="common">Damaraland mole rat</name>
    <name type="synonym">Cryptomys damarensis</name>
    <dbReference type="NCBI Taxonomy" id="885580"/>
    <lineage>
        <taxon>Eukaryota</taxon>
        <taxon>Metazoa</taxon>
        <taxon>Chordata</taxon>
        <taxon>Craniata</taxon>
        <taxon>Vertebrata</taxon>
        <taxon>Euteleostomi</taxon>
        <taxon>Mammalia</taxon>
        <taxon>Eutheria</taxon>
        <taxon>Euarchontoglires</taxon>
        <taxon>Glires</taxon>
        <taxon>Rodentia</taxon>
        <taxon>Hystricomorpha</taxon>
        <taxon>Bathyergidae</taxon>
        <taxon>Fukomys</taxon>
    </lineage>
</organism>
<gene>
    <name evidence="1" type="ORF">H920_18151</name>
</gene>
<proteinExistence type="predicted"/>
<accession>A0A091DCB8</accession>
<keyword evidence="2" id="KW-1185">Reference proteome</keyword>
<dbReference type="AlphaFoldDB" id="A0A091DCB8"/>
<evidence type="ECO:0000313" key="1">
    <source>
        <dbReference type="EMBL" id="KFO20471.1"/>
    </source>
</evidence>
<reference evidence="1 2" key="1">
    <citation type="submission" date="2013-11" db="EMBL/GenBank/DDBJ databases">
        <title>The Damaraland mole rat (Fukomys damarensis) genome and evolution of African mole rats.</title>
        <authorList>
            <person name="Gladyshev V.N."/>
            <person name="Fang X."/>
        </authorList>
    </citation>
    <scope>NUCLEOTIDE SEQUENCE [LARGE SCALE GENOMIC DNA]</scope>
    <source>
        <tissue evidence="1">Liver</tissue>
    </source>
</reference>